<feature type="domain" description="Heme-copper oxidase subunit III family profile" evidence="9">
    <location>
        <begin position="19"/>
        <end position="282"/>
    </location>
</feature>
<dbReference type="GO" id="GO:0019646">
    <property type="term" value="P:aerobic electron transport chain"/>
    <property type="evidence" value="ECO:0007669"/>
    <property type="project" value="InterPro"/>
</dbReference>
<evidence type="ECO:0000256" key="3">
    <source>
        <dbReference type="ARBA" id="ARBA00022475"/>
    </source>
</evidence>
<keyword evidence="6 8" id="KW-0472">Membrane</keyword>
<evidence type="ECO:0000256" key="7">
    <source>
        <dbReference type="RuleBase" id="RU003376"/>
    </source>
</evidence>
<evidence type="ECO:0000259" key="9">
    <source>
        <dbReference type="PROSITE" id="PS50253"/>
    </source>
</evidence>
<keyword evidence="3" id="KW-1003">Cell membrane</keyword>
<comment type="caution">
    <text evidence="10">The sequence shown here is derived from an EMBL/GenBank/DDBJ whole genome shotgun (WGS) entry which is preliminary data.</text>
</comment>
<comment type="similarity">
    <text evidence="2 7">Belongs to the cytochrome c oxidase subunit 3 family.</text>
</comment>
<dbReference type="CDD" id="cd00386">
    <property type="entry name" value="Heme_Cu_Oxidase_III_like"/>
    <property type="match status" value="1"/>
</dbReference>
<dbReference type="PANTHER" id="PTHR11403">
    <property type="entry name" value="CYTOCHROME C OXIDASE SUBUNIT III"/>
    <property type="match status" value="1"/>
</dbReference>
<proteinExistence type="inferred from homology"/>
<feature type="transmembrane region" description="Helical" evidence="8">
    <location>
        <begin position="62"/>
        <end position="83"/>
    </location>
</feature>
<evidence type="ECO:0000256" key="6">
    <source>
        <dbReference type="ARBA" id="ARBA00023136"/>
    </source>
</evidence>
<feature type="transmembrane region" description="Helical" evidence="8">
    <location>
        <begin position="141"/>
        <end position="164"/>
    </location>
</feature>
<evidence type="ECO:0000256" key="2">
    <source>
        <dbReference type="ARBA" id="ARBA00010581"/>
    </source>
</evidence>
<dbReference type="GO" id="GO:0004129">
    <property type="term" value="F:cytochrome-c oxidase activity"/>
    <property type="evidence" value="ECO:0007669"/>
    <property type="project" value="InterPro"/>
</dbReference>
<dbReference type="InterPro" id="IPR000298">
    <property type="entry name" value="Cyt_c_oxidase-like_su3"/>
</dbReference>
<protein>
    <submittedName>
        <fullName evidence="10">Heme-copper oxidase subunit III</fullName>
    </submittedName>
</protein>
<keyword evidence="5 8" id="KW-1133">Transmembrane helix</keyword>
<accession>A0AAW4PFX6</accession>
<evidence type="ECO:0000256" key="1">
    <source>
        <dbReference type="ARBA" id="ARBA00004651"/>
    </source>
</evidence>
<dbReference type="InterPro" id="IPR024791">
    <property type="entry name" value="Cyt_c/ubiquinol_Oxase_su3"/>
</dbReference>
<feature type="transmembrane region" description="Helical" evidence="8">
    <location>
        <begin position="216"/>
        <end position="241"/>
    </location>
</feature>
<feature type="transmembrane region" description="Helical" evidence="8">
    <location>
        <begin position="104"/>
        <end position="129"/>
    </location>
</feature>
<dbReference type="InterPro" id="IPR035973">
    <property type="entry name" value="Cyt_c_oxidase_su3-like_sf"/>
</dbReference>
<reference evidence="10 11" key="1">
    <citation type="submission" date="2021-06" db="EMBL/GenBank/DDBJ databases">
        <title>Halomicroarcula sp. a new haloarchaeum isolated from saline soil.</title>
        <authorList>
            <person name="Duran-Viseras A."/>
            <person name="Sanchez-Porro C."/>
            <person name="Ventosa A."/>
        </authorList>
    </citation>
    <scope>NUCLEOTIDE SEQUENCE [LARGE SCALE GENOMIC DNA]</scope>
    <source>
        <strain evidence="10 11">F27</strain>
    </source>
</reference>
<dbReference type="Gene3D" id="1.20.120.80">
    <property type="entry name" value="Cytochrome c oxidase, subunit III, four-helix bundle"/>
    <property type="match status" value="1"/>
</dbReference>
<comment type="subcellular location">
    <subcellularLocation>
        <location evidence="1 7">Cell membrane</location>
        <topology evidence="1 7">Multi-pass membrane protein</topology>
    </subcellularLocation>
</comment>
<dbReference type="GO" id="GO:0005886">
    <property type="term" value="C:plasma membrane"/>
    <property type="evidence" value="ECO:0007669"/>
    <property type="project" value="UniProtKB-SubCell"/>
</dbReference>
<evidence type="ECO:0000313" key="11">
    <source>
        <dbReference type="Proteomes" id="UP001430455"/>
    </source>
</evidence>
<evidence type="ECO:0000256" key="5">
    <source>
        <dbReference type="ARBA" id="ARBA00022989"/>
    </source>
</evidence>
<feature type="transmembrane region" description="Helical" evidence="8">
    <location>
        <begin position="30"/>
        <end position="50"/>
    </location>
</feature>
<dbReference type="PROSITE" id="PS50253">
    <property type="entry name" value="COX3"/>
    <property type="match status" value="1"/>
</dbReference>
<dbReference type="EMBL" id="RKLT01000010">
    <property type="protein sequence ID" value="MBX0296729.1"/>
    <property type="molecule type" value="Genomic_DNA"/>
</dbReference>
<dbReference type="SUPFAM" id="SSF81452">
    <property type="entry name" value="Cytochrome c oxidase subunit III-like"/>
    <property type="match status" value="1"/>
</dbReference>
<name>A0AAW4PFX6_9EURY</name>
<dbReference type="PANTHER" id="PTHR11403:SF2">
    <property type="entry name" value="CYTOCHROME BO(3) UBIQUINOL OXIDASE SUBUNIT 3"/>
    <property type="match status" value="1"/>
</dbReference>
<evidence type="ECO:0000256" key="4">
    <source>
        <dbReference type="ARBA" id="ARBA00022692"/>
    </source>
</evidence>
<organism evidence="10 11">
    <name type="scientific">Haloarcula nitratireducens</name>
    <dbReference type="NCBI Taxonomy" id="2487749"/>
    <lineage>
        <taxon>Archaea</taxon>
        <taxon>Methanobacteriati</taxon>
        <taxon>Methanobacteriota</taxon>
        <taxon>Stenosarchaea group</taxon>
        <taxon>Halobacteria</taxon>
        <taxon>Halobacteriales</taxon>
        <taxon>Haloarculaceae</taxon>
        <taxon>Haloarcula</taxon>
    </lineage>
</organism>
<feature type="transmembrane region" description="Helical" evidence="8">
    <location>
        <begin position="176"/>
        <end position="196"/>
    </location>
</feature>
<dbReference type="RefSeq" id="WP_220581321.1">
    <property type="nucleotide sequence ID" value="NZ_RKLT01000010.1"/>
</dbReference>
<dbReference type="Pfam" id="PF00510">
    <property type="entry name" value="COX3"/>
    <property type="match status" value="1"/>
</dbReference>
<feature type="transmembrane region" description="Helical" evidence="8">
    <location>
        <begin position="262"/>
        <end position="281"/>
    </location>
</feature>
<evidence type="ECO:0000313" key="10">
    <source>
        <dbReference type="EMBL" id="MBX0296729.1"/>
    </source>
</evidence>
<evidence type="ECO:0000256" key="8">
    <source>
        <dbReference type="SAM" id="Phobius"/>
    </source>
</evidence>
<dbReference type="Proteomes" id="UP001430455">
    <property type="component" value="Unassembled WGS sequence"/>
</dbReference>
<dbReference type="InterPro" id="IPR013833">
    <property type="entry name" value="Cyt_c_oxidase_su3_a-hlx"/>
</dbReference>
<gene>
    <name evidence="10" type="ORF">EGH23_17775</name>
</gene>
<keyword evidence="4 7" id="KW-0812">Transmembrane</keyword>
<keyword evidence="11" id="KW-1185">Reference proteome</keyword>
<sequence>MGTVDDGANDQEYHLPVGEDWPRGFSESSWWPLVTGVGVAGLYTATACYVMSLGEGAFVPDIIAPVLTVISVFTFLAGLYGWLYDGFVSTFWTVTPAESDSRALRFAMLLFLGTDIATFGAGFLYYFFIRVGTWPPDPLPAMISPVVVGNTLALLASSITFHIAHRGLIDGNRQRFLRFLGMTLLLGIVFVVGQLYEYYQFVTREGFTATSGLFASAFYGLTGLHGLHVALGVILLGIVFARALLGQYSDRRNTSVMTAGMYWHFVDAMWVLIVVTVYVSATTLPTS</sequence>
<dbReference type="AlphaFoldDB" id="A0AAW4PFX6"/>